<keyword evidence="2 3" id="KW-0975">Bacterial flagellum</keyword>
<keyword evidence="6" id="KW-0969">Cilium</keyword>
<keyword evidence="6" id="KW-0966">Cell projection</keyword>
<dbReference type="InterPro" id="IPR046358">
    <property type="entry name" value="Flagellin_C"/>
</dbReference>
<dbReference type="Gene3D" id="6.10.10.10">
    <property type="entry name" value="Flagellar export chaperone, C-terminal domain"/>
    <property type="match status" value="1"/>
</dbReference>
<keyword evidence="7" id="KW-1185">Reference proteome</keyword>
<dbReference type="PATRIC" id="fig|29290.4.peg.6039"/>
<evidence type="ECO:0000313" key="7">
    <source>
        <dbReference type="Proteomes" id="UP000033423"/>
    </source>
</evidence>
<dbReference type="InterPro" id="IPR042187">
    <property type="entry name" value="Flagellin_C_sub2"/>
</dbReference>
<sequence length="341" mass="36091">MAGFSINTNIMSLNAQRNLRKTQTPLGETMQRLSSGLRINSAKDDAAGLAISTRMTTQIRGLTVATRNAADGLSMAQTAEGAMDEIVNNLQRIRELAVQAMSGQYGVTDVSYMQSEINALVEEIGRTAEQAKFNDRKLLSGVFTSRIHVSYAASDPSVSFNLASLNTDALGGVTFGATGKDGPTMYLFDIHTATTTGVTGIGDGSFRDGTGAAATWSDTANNGAGGTIVYTGVASLMIEDATSYTGFSSRASNTIAIVDGAMNTVLSEKAKMGAKSNQFEAIIRNIDNVLETTYAARSRILDADFAQETANMTKFMILQQAGMSVLAQANSIPQNVLQLLK</sequence>
<dbReference type="SUPFAM" id="SSF64518">
    <property type="entry name" value="Phase 1 flagellin"/>
    <property type="match status" value="1"/>
</dbReference>
<comment type="similarity">
    <text evidence="1 3">Belongs to the bacterial flagellin family.</text>
</comment>
<feature type="domain" description="Flagellin C-terminal" evidence="5">
    <location>
        <begin position="255"/>
        <end position="340"/>
    </location>
</feature>
<dbReference type="GO" id="GO:0005198">
    <property type="term" value="F:structural molecule activity"/>
    <property type="evidence" value="ECO:0007669"/>
    <property type="project" value="UniProtKB-UniRule"/>
</dbReference>
<dbReference type="Gene3D" id="6.10.280.190">
    <property type="match status" value="1"/>
</dbReference>
<reference evidence="6 7" key="1">
    <citation type="submission" date="2015-02" db="EMBL/GenBank/DDBJ databases">
        <title>Single-cell genomics of uncultivated deep-branching MTB reveals a conserved set of magnetosome genes.</title>
        <authorList>
            <person name="Kolinko S."/>
            <person name="Richter M."/>
            <person name="Glockner F.O."/>
            <person name="Brachmann A."/>
            <person name="Schuler D."/>
        </authorList>
    </citation>
    <scope>NUCLEOTIDE SEQUENCE [LARGE SCALE GENOMIC DNA]</scope>
    <source>
        <strain evidence="6">TM-1</strain>
    </source>
</reference>
<evidence type="ECO:0000313" key="6">
    <source>
        <dbReference type="EMBL" id="KJU83253.1"/>
    </source>
</evidence>
<dbReference type="AlphaFoldDB" id="A0A0F3GRA1"/>
<dbReference type="EMBL" id="LACI01001973">
    <property type="protein sequence ID" value="KJU83253.1"/>
    <property type="molecule type" value="Genomic_DNA"/>
</dbReference>
<dbReference type="GO" id="GO:0005576">
    <property type="term" value="C:extracellular region"/>
    <property type="evidence" value="ECO:0007669"/>
    <property type="project" value="UniProtKB-SubCell"/>
</dbReference>
<name>A0A0F3GRA1_9BACT</name>
<dbReference type="Pfam" id="PF00700">
    <property type="entry name" value="Flagellin_C"/>
    <property type="match status" value="1"/>
</dbReference>
<dbReference type="Gene3D" id="2.30.220.10">
    <property type="entry name" value="f41 fragment of flagellin, C-terminal domain"/>
    <property type="match status" value="1"/>
</dbReference>
<dbReference type="Proteomes" id="UP000033423">
    <property type="component" value="Unassembled WGS sequence"/>
</dbReference>
<dbReference type="Gene3D" id="1.20.1330.10">
    <property type="entry name" value="f41 fragment of flagellin, N-terminal domain"/>
    <property type="match status" value="1"/>
</dbReference>
<evidence type="ECO:0000256" key="1">
    <source>
        <dbReference type="ARBA" id="ARBA00005709"/>
    </source>
</evidence>
<dbReference type="InterPro" id="IPR001492">
    <property type="entry name" value="Flagellin"/>
</dbReference>
<dbReference type="Gene3D" id="2.170.280.10">
    <property type="entry name" value="f41 fragment of flagellin, middle domain"/>
    <property type="match status" value="1"/>
</dbReference>
<dbReference type="PRINTS" id="PR00207">
    <property type="entry name" value="FLAGELLIN"/>
</dbReference>
<organism evidence="6 7">
    <name type="scientific">Candidatus Magnetobacterium bavaricum</name>
    <dbReference type="NCBI Taxonomy" id="29290"/>
    <lineage>
        <taxon>Bacteria</taxon>
        <taxon>Pseudomonadati</taxon>
        <taxon>Nitrospirota</taxon>
        <taxon>Thermodesulfovibrionia</taxon>
        <taxon>Thermodesulfovibrionales</taxon>
        <taxon>Candidatus Magnetobacteriaceae</taxon>
        <taxon>Candidatus Magnetobacterium</taxon>
    </lineage>
</organism>
<proteinExistence type="inferred from homology"/>
<accession>A0A0F3GRA1</accession>
<dbReference type="InterPro" id="IPR001029">
    <property type="entry name" value="Flagellin_N"/>
</dbReference>
<keyword evidence="3" id="KW-0964">Secreted</keyword>
<dbReference type="PANTHER" id="PTHR42792">
    <property type="entry name" value="FLAGELLIN"/>
    <property type="match status" value="1"/>
</dbReference>
<keyword evidence="6" id="KW-0282">Flagellum</keyword>
<feature type="domain" description="Flagellin N-terminal" evidence="4">
    <location>
        <begin position="6"/>
        <end position="144"/>
    </location>
</feature>
<evidence type="ECO:0000256" key="2">
    <source>
        <dbReference type="ARBA" id="ARBA00023143"/>
    </source>
</evidence>
<dbReference type="PANTHER" id="PTHR42792:SF2">
    <property type="entry name" value="FLAGELLIN"/>
    <property type="match status" value="1"/>
</dbReference>
<evidence type="ECO:0000259" key="4">
    <source>
        <dbReference type="Pfam" id="PF00669"/>
    </source>
</evidence>
<dbReference type="GO" id="GO:0009288">
    <property type="term" value="C:bacterial-type flagellum"/>
    <property type="evidence" value="ECO:0007669"/>
    <property type="project" value="UniProtKB-SubCell"/>
</dbReference>
<evidence type="ECO:0000259" key="5">
    <source>
        <dbReference type="Pfam" id="PF00700"/>
    </source>
</evidence>
<comment type="subcellular location">
    <subcellularLocation>
        <location evidence="3">Secreted</location>
    </subcellularLocation>
    <subcellularLocation>
        <location evidence="3">Bacterial flagellum</location>
    </subcellularLocation>
</comment>
<comment type="caution">
    <text evidence="6">The sequence shown here is derived from an EMBL/GenBank/DDBJ whole genome shotgun (WGS) entry which is preliminary data.</text>
</comment>
<gene>
    <name evidence="6" type="ORF">MBAV_004547</name>
</gene>
<protein>
    <recommendedName>
        <fullName evidence="3">Flagellin</fullName>
    </recommendedName>
</protein>
<dbReference type="Pfam" id="PF00669">
    <property type="entry name" value="Flagellin_N"/>
    <property type="match status" value="1"/>
</dbReference>
<comment type="function">
    <text evidence="3">Flagellin is the subunit protein which polymerizes to form the filaments of bacterial flagella.</text>
</comment>
<evidence type="ECO:0000256" key="3">
    <source>
        <dbReference type="RuleBase" id="RU362073"/>
    </source>
</evidence>